<dbReference type="PROSITE" id="PS50850">
    <property type="entry name" value="MFS"/>
    <property type="match status" value="1"/>
</dbReference>
<dbReference type="GO" id="GO:0022857">
    <property type="term" value="F:transmembrane transporter activity"/>
    <property type="evidence" value="ECO:0007669"/>
    <property type="project" value="InterPro"/>
</dbReference>
<dbReference type="InterPro" id="IPR011701">
    <property type="entry name" value="MFS"/>
</dbReference>
<evidence type="ECO:0000313" key="8">
    <source>
        <dbReference type="EMBL" id="SHG66245.1"/>
    </source>
</evidence>
<feature type="transmembrane region" description="Helical" evidence="6">
    <location>
        <begin position="274"/>
        <end position="294"/>
    </location>
</feature>
<dbReference type="AlphaFoldDB" id="A0A1M5LMJ9"/>
<keyword evidence="2" id="KW-0813">Transport</keyword>
<dbReference type="SUPFAM" id="SSF103473">
    <property type="entry name" value="MFS general substrate transporter"/>
    <property type="match status" value="2"/>
</dbReference>
<feature type="transmembrane region" description="Helical" evidence="6">
    <location>
        <begin position="51"/>
        <end position="71"/>
    </location>
</feature>
<dbReference type="Proteomes" id="UP000184532">
    <property type="component" value="Unassembled WGS sequence"/>
</dbReference>
<feature type="transmembrane region" description="Helical" evidence="6">
    <location>
        <begin position="431"/>
        <end position="450"/>
    </location>
</feature>
<dbReference type="Gene3D" id="1.20.1250.20">
    <property type="entry name" value="MFS general substrate transporter like domains"/>
    <property type="match status" value="2"/>
</dbReference>
<name>A0A1M5LMJ9_9FLAO</name>
<dbReference type="InterPro" id="IPR036259">
    <property type="entry name" value="MFS_trans_sf"/>
</dbReference>
<keyword evidence="4 6" id="KW-1133">Transmembrane helix</keyword>
<feature type="transmembrane region" description="Helical" evidence="6">
    <location>
        <begin position="145"/>
        <end position="166"/>
    </location>
</feature>
<organism evidence="8 9">
    <name type="scientific">Flagellimonas flava</name>
    <dbReference type="NCBI Taxonomy" id="570519"/>
    <lineage>
        <taxon>Bacteria</taxon>
        <taxon>Pseudomonadati</taxon>
        <taxon>Bacteroidota</taxon>
        <taxon>Flavobacteriia</taxon>
        <taxon>Flavobacteriales</taxon>
        <taxon>Flavobacteriaceae</taxon>
        <taxon>Flagellimonas</taxon>
    </lineage>
</organism>
<dbReference type="InterPro" id="IPR020846">
    <property type="entry name" value="MFS_dom"/>
</dbReference>
<dbReference type="GO" id="GO:0016020">
    <property type="term" value="C:membrane"/>
    <property type="evidence" value="ECO:0007669"/>
    <property type="project" value="UniProtKB-SubCell"/>
</dbReference>
<feature type="transmembrane region" description="Helical" evidence="6">
    <location>
        <begin position="407"/>
        <end position="424"/>
    </location>
</feature>
<proteinExistence type="predicted"/>
<feature type="transmembrane region" description="Helical" evidence="6">
    <location>
        <begin position="240"/>
        <end position="262"/>
    </location>
</feature>
<feature type="transmembrane region" description="Helical" evidence="6">
    <location>
        <begin position="83"/>
        <end position="101"/>
    </location>
</feature>
<reference evidence="9" key="1">
    <citation type="submission" date="2016-11" db="EMBL/GenBank/DDBJ databases">
        <authorList>
            <person name="Varghese N."/>
            <person name="Submissions S."/>
        </authorList>
    </citation>
    <scope>NUCLEOTIDE SEQUENCE [LARGE SCALE GENOMIC DNA]</scope>
    <source>
        <strain evidence="9">DSM 22638</strain>
    </source>
</reference>
<accession>A0A1M5LMJ9</accession>
<comment type="subcellular location">
    <subcellularLocation>
        <location evidence="1">Membrane</location>
        <topology evidence="1">Multi-pass membrane protein</topology>
    </subcellularLocation>
</comment>
<dbReference type="PANTHER" id="PTHR19432:SF35">
    <property type="entry name" value="SOLUTE CARRIER FAMILY 45 MEMBER 3 ISOFORM X1"/>
    <property type="match status" value="1"/>
</dbReference>
<dbReference type="STRING" id="570519.SAMN04488116_1988"/>
<protein>
    <submittedName>
        <fullName evidence="8">Major Facilitator Superfamily protein</fullName>
    </submittedName>
</protein>
<dbReference type="PANTHER" id="PTHR19432">
    <property type="entry name" value="SUGAR TRANSPORTER"/>
    <property type="match status" value="1"/>
</dbReference>
<feature type="transmembrane region" description="Helical" evidence="6">
    <location>
        <begin position="326"/>
        <end position="347"/>
    </location>
</feature>
<evidence type="ECO:0000313" key="9">
    <source>
        <dbReference type="Proteomes" id="UP000184532"/>
    </source>
</evidence>
<evidence type="ECO:0000256" key="4">
    <source>
        <dbReference type="ARBA" id="ARBA00022989"/>
    </source>
</evidence>
<dbReference type="EMBL" id="FQWL01000003">
    <property type="protein sequence ID" value="SHG66245.1"/>
    <property type="molecule type" value="Genomic_DNA"/>
</dbReference>
<feature type="domain" description="Major facilitator superfamily (MFS) profile" evidence="7">
    <location>
        <begin position="326"/>
        <end position="547"/>
    </location>
</feature>
<evidence type="ECO:0000256" key="1">
    <source>
        <dbReference type="ARBA" id="ARBA00004141"/>
    </source>
</evidence>
<evidence type="ECO:0000259" key="7">
    <source>
        <dbReference type="PROSITE" id="PS50850"/>
    </source>
</evidence>
<keyword evidence="5 6" id="KW-0472">Membrane</keyword>
<feature type="transmembrane region" description="Helical" evidence="6">
    <location>
        <begin position="521"/>
        <end position="540"/>
    </location>
</feature>
<feature type="transmembrane region" description="Helical" evidence="6">
    <location>
        <begin position="456"/>
        <end position="477"/>
    </location>
</feature>
<evidence type="ECO:0000256" key="5">
    <source>
        <dbReference type="ARBA" id="ARBA00023136"/>
    </source>
</evidence>
<evidence type="ECO:0000256" key="3">
    <source>
        <dbReference type="ARBA" id="ARBA00022692"/>
    </source>
</evidence>
<keyword evidence="3 6" id="KW-0812">Transmembrane</keyword>
<evidence type="ECO:0000256" key="2">
    <source>
        <dbReference type="ARBA" id="ARBA00022448"/>
    </source>
</evidence>
<sequence length="547" mass="60704">MIKITKPRLNFWQIWNMNVGFFGIQFSFGLQQTAVNPIFSFLGAHHDELPLLNLAGPVTGLLIQPIIGAISDRTWSPKWGGRRKPFFLIGAILASLCLFAFPFSPELWFAVGLLWILDAGNNTAMEPYRAFVGDKLPDEQLTFGYQMQSLFVGAGITLANFSLFLFQDWFSVPAEATGLCSTGAEAVTSIPKWVYYSFFLGAIASIGTVMWSVWKTPEIPPSDEELEEITEFNKGKPAPLIQILSVLLVIFSVPVALGYVIGKMVPSLFEDINLWVIIVLIIAFLWLFILYRIIKKNPDKPAIKKLGDVLNPFVEAAEAIGEMPGFLWKLAAVYFFQWYALFVYWQFITPMLRNSLYGISNSDNEKFEGIMEACKEGAVIGAEDMAFAQNVQSLAEQALAQTGLMNGTYNLVTMLVALALVPIASRIGSKLVYVLCLFLTGIAMLSMPYISNQWLLLAPMVLFGIGWAAMMGIPYAMVSKVIPEERRGVYMGIVNMMIVIPMLIQTVSFGPIIKNVLDNNAVNAIVFGGVFFVIAGFLAMRLNISKD</sequence>
<feature type="transmembrane region" description="Helical" evidence="6">
    <location>
        <begin position="12"/>
        <end position="31"/>
    </location>
</feature>
<gene>
    <name evidence="8" type="ORF">SAMN04488116_1988</name>
</gene>
<dbReference type="Pfam" id="PF07690">
    <property type="entry name" value="MFS_1"/>
    <property type="match status" value="2"/>
</dbReference>
<keyword evidence="9" id="KW-1185">Reference proteome</keyword>
<evidence type="ECO:0000256" key="6">
    <source>
        <dbReference type="SAM" id="Phobius"/>
    </source>
</evidence>
<feature type="transmembrane region" description="Helical" evidence="6">
    <location>
        <begin position="489"/>
        <end position="509"/>
    </location>
</feature>